<protein>
    <submittedName>
        <fullName evidence="1">Uncharacterized protein</fullName>
    </submittedName>
</protein>
<dbReference type="EMBL" id="BMAV01006697">
    <property type="protein sequence ID" value="GFY48921.1"/>
    <property type="molecule type" value="Genomic_DNA"/>
</dbReference>
<name>A0A8X6X9X5_9ARAC</name>
<proteinExistence type="predicted"/>
<organism evidence="1 2">
    <name type="scientific">Trichonephila inaurata madagascariensis</name>
    <dbReference type="NCBI Taxonomy" id="2747483"/>
    <lineage>
        <taxon>Eukaryota</taxon>
        <taxon>Metazoa</taxon>
        <taxon>Ecdysozoa</taxon>
        <taxon>Arthropoda</taxon>
        <taxon>Chelicerata</taxon>
        <taxon>Arachnida</taxon>
        <taxon>Araneae</taxon>
        <taxon>Araneomorphae</taxon>
        <taxon>Entelegynae</taxon>
        <taxon>Araneoidea</taxon>
        <taxon>Nephilidae</taxon>
        <taxon>Trichonephila</taxon>
        <taxon>Trichonephila inaurata</taxon>
    </lineage>
</organism>
<keyword evidence="2" id="KW-1185">Reference proteome</keyword>
<dbReference type="AlphaFoldDB" id="A0A8X6X9X5"/>
<feature type="non-terminal residue" evidence="1">
    <location>
        <position position="48"/>
    </location>
</feature>
<reference evidence="1" key="1">
    <citation type="submission" date="2020-08" db="EMBL/GenBank/DDBJ databases">
        <title>Multicomponent nature underlies the extraordinary mechanical properties of spider dragline silk.</title>
        <authorList>
            <person name="Kono N."/>
            <person name="Nakamura H."/>
            <person name="Mori M."/>
            <person name="Yoshida Y."/>
            <person name="Ohtoshi R."/>
            <person name="Malay A.D."/>
            <person name="Moran D.A.P."/>
            <person name="Tomita M."/>
            <person name="Numata K."/>
            <person name="Arakawa K."/>
        </authorList>
    </citation>
    <scope>NUCLEOTIDE SEQUENCE</scope>
</reference>
<accession>A0A8X6X9X5</accession>
<sequence length="48" mass="5163">MKWDLHEQGMARAKPSSPSYGSYMNETFIALSQTTKGRGCQGNGLVAG</sequence>
<dbReference type="Proteomes" id="UP000886998">
    <property type="component" value="Unassembled WGS sequence"/>
</dbReference>
<evidence type="ECO:0000313" key="1">
    <source>
        <dbReference type="EMBL" id="GFY48921.1"/>
    </source>
</evidence>
<gene>
    <name evidence="1" type="ORF">TNIN_45641</name>
</gene>
<evidence type="ECO:0000313" key="2">
    <source>
        <dbReference type="Proteomes" id="UP000886998"/>
    </source>
</evidence>
<comment type="caution">
    <text evidence="1">The sequence shown here is derived from an EMBL/GenBank/DDBJ whole genome shotgun (WGS) entry which is preliminary data.</text>
</comment>